<dbReference type="AlphaFoldDB" id="A0A482X502"/>
<accession>A0A482X502</accession>
<reference evidence="1 2" key="1">
    <citation type="journal article" date="2017" name="Gigascience">
        <title>Genome sequence of the small brown planthopper, Laodelphax striatellus.</title>
        <authorList>
            <person name="Zhu J."/>
            <person name="Jiang F."/>
            <person name="Wang X."/>
            <person name="Yang P."/>
            <person name="Bao Y."/>
            <person name="Zhao W."/>
            <person name="Wang W."/>
            <person name="Lu H."/>
            <person name="Wang Q."/>
            <person name="Cui N."/>
            <person name="Li J."/>
            <person name="Chen X."/>
            <person name="Luo L."/>
            <person name="Yu J."/>
            <person name="Kang L."/>
            <person name="Cui F."/>
        </authorList>
    </citation>
    <scope>NUCLEOTIDE SEQUENCE [LARGE SCALE GENOMIC DNA]</scope>
    <source>
        <strain evidence="1">Lst14</strain>
    </source>
</reference>
<proteinExistence type="predicted"/>
<organism evidence="1 2">
    <name type="scientific">Laodelphax striatellus</name>
    <name type="common">Small brown planthopper</name>
    <name type="synonym">Delphax striatella</name>
    <dbReference type="NCBI Taxonomy" id="195883"/>
    <lineage>
        <taxon>Eukaryota</taxon>
        <taxon>Metazoa</taxon>
        <taxon>Ecdysozoa</taxon>
        <taxon>Arthropoda</taxon>
        <taxon>Hexapoda</taxon>
        <taxon>Insecta</taxon>
        <taxon>Pterygota</taxon>
        <taxon>Neoptera</taxon>
        <taxon>Paraneoptera</taxon>
        <taxon>Hemiptera</taxon>
        <taxon>Auchenorrhyncha</taxon>
        <taxon>Fulgoroidea</taxon>
        <taxon>Delphacidae</taxon>
        <taxon>Criomorphinae</taxon>
        <taxon>Laodelphax</taxon>
    </lineage>
</organism>
<dbReference type="Proteomes" id="UP000291343">
    <property type="component" value="Unassembled WGS sequence"/>
</dbReference>
<dbReference type="EMBL" id="QKKF02018223">
    <property type="protein sequence ID" value="RZF40480.1"/>
    <property type="molecule type" value="Genomic_DNA"/>
</dbReference>
<gene>
    <name evidence="1" type="ORF">LSTR_LSTR000359</name>
</gene>
<keyword evidence="2" id="KW-1185">Reference proteome</keyword>
<evidence type="ECO:0000313" key="1">
    <source>
        <dbReference type="EMBL" id="RZF40480.1"/>
    </source>
</evidence>
<name>A0A482X502_LAOST</name>
<sequence>MEATCMTPADINSIQCSAPCCLYNNCQQYAQYHYITPLYTSPENFTVIHSQRSYDHSNLEHYILLNPEVHPHPQTIPGYLQHLIPSYQASTTTVYDFTTSSQFQQPIILNPGDYYHGQDIKITTIHPQSKEEENPQQMICICRAVVMPPATTRTPTTAHSVGPSSHQPVICSSVSRFLAGTVTAVHCSRHSIIGSTT</sequence>
<evidence type="ECO:0000313" key="2">
    <source>
        <dbReference type="Proteomes" id="UP000291343"/>
    </source>
</evidence>
<dbReference type="InParanoid" id="A0A482X502"/>
<comment type="caution">
    <text evidence="1">The sequence shown here is derived from an EMBL/GenBank/DDBJ whole genome shotgun (WGS) entry which is preliminary data.</text>
</comment>
<protein>
    <submittedName>
        <fullName evidence="1">Uncharacterized protein</fullName>
    </submittedName>
</protein>